<accession>A0ABT3WBW6</accession>
<evidence type="ECO:0000256" key="1">
    <source>
        <dbReference type="SAM" id="Phobius"/>
    </source>
</evidence>
<keyword evidence="1" id="KW-0812">Transmembrane</keyword>
<organism evidence="2 3">
    <name type="scientific">Bombella dulcis</name>
    <dbReference type="NCBI Taxonomy" id="2967339"/>
    <lineage>
        <taxon>Bacteria</taxon>
        <taxon>Pseudomonadati</taxon>
        <taxon>Pseudomonadota</taxon>
        <taxon>Alphaproteobacteria</taxon>
        <taxon>Acetobacterales</taxon>
        <taxon>Acetobacteraceae</taxon>
        <taxon>Bombella</taxon>
    </lineage>
</organism>
<keyword evidence="3" id="KW-1185">Reference proteome</keyword>
<proteinExistence type="predicted"/>
<keyword evidence="1" id="KW-1133">Transmembrane helix</keyword>
<dbReference type="Proteomes" id="UP001165633">
    <property type="component" value="Unassembled WGS sequence"/>
</dbReference>
<sequence length="105" mass="11511">MSRSDPFHDDEDRPAGPVQDAEALLREGRRFQMENGIPPLLGRKPRFWPWAVLAVLLMVLSLGIELFWPLPGRHGPLPECGQAGVGTVSCQNTQAQGPASHMSGR</sequence>
<gene>
    <name evidence="2" type="ORF">NQF87_06280</name>
</gene>
<evidence type="ECO:0000313" key="3">
    <source>
        <dbReference type="Proteomes" id="UP001165633"/>
    </source>
</evidence>
<keyword evidence="1" id="KW-0472">Membrane</keyword>
<name>A0ABT3WBW6_9PROT</name>
<dbReference type="RefSeq" id="WP_266127553.1">
    <property type="nucleotide sequence ID" value="NZ_JANIDV010000003.1"/>
</dbReference>
<feature type="transmembrane region" description="Helical" evidence="1">
    <location>
        <begin position="47"/>
        <end position="68"/>
    </location>
</feature>
<evidence type="ECO:0000313" key="2">
    <source>
        <dbReference type="EMBL" id="MCX5616580.1"/>
    </source>
</evidence>
<dbReference type="EMBL" id="JANIDV010000003">
    <property type="protein sequence ID" value="MCX5616580.1"/>
    <property type="molecule type" value="Genomic_DNA"/>
</dbReference>
<comment type="caution">
    <text evidence="2">The sequence shown here is derived from an EMBL/GenBank/DDBJ whole genome shotgun (WGS) entry which is preliminary data.</text>
</comment>
<protein>
    <submittedName>
        <fullName evidence="2">Uncharacterized protein</fullName>
    </submittedName>
</protein>
<reference evidence="2" key="1">
    <citation type="submission" date="2022-07" db="EMBL/GenBank/DDBJ databases">
        <title>Bombella genomes.</title>
        <authorList>
            <person name="Harer L."/>
            <person name="Styblova S."/>
            <person name="Ehrmann M."/>
        </authorList>
    </citation>
    <scope>NUCLEOTIDE SEQUENCE</scope>
    <source>
        <strain evidence="2">TMW 2.2559</strain>
    </source>
</reference>